<dbReference type="InterPro" id="IPR010982">
    <property type="entry name" value="Lambda_DNA-bd_dom_sf"/>
</dbReference>
<dbReference type="GO" id="GO:0003677">
    <property type="term" value="F:DNA binding"/>
    <property type="evidence" value="ECO:0007669"/>
    <property type="project" value="InterPro"/>
</dbReference>
<evidence type="ECO:0000313" key="3">
    <source>
        <dbReference type="Proteomes" id="UP000321933"/>
    </source>
</evidence>
<proteinExistence type="predicted"/>
<dbReference type="Pfam" id="PF13413">
    <property type="entry name" value="HTH_25"/>
    <property type="match status" value="1"/>
</dbReference>
<gene>
    <name evidence="2" type="ORF">FVW59_10495</name>
</gene>
<name>A0A5C8ZVJ0_9GAMM</name>
<keyword evidence="1" id="KW-0472">Membrane</keyword>
<dbReference type="InterPro" id="IPR050400">
    <property type="entry name" value="Bact_Cytoskel_RodZ"/>
</dbReference>
<dbReference type="PANTHER" id="PTHR34475">
    <property type="match status" value="1"/>
</dbReference>
<protein>
    <submittedName>
        <fullName evidence="2">Helix-turn-helix domain-containing protein</fullName>
    </submittedName>
</protein>
<dbReference type="AlphaFoldDB" id="A0A5C8ZVJ0"/>
<sequence>MPRAVMQWPCATCTRIPPSIRPTNGLRAVVEESNTVESPGAMLRRAREARKLSPEDITRRMNWLPCYVAIIERDDYAALRRPTFARGYVRAYGKFLGMAEAPLMAAFDQVAGDMAGPGPVRRVVPAGSARQTQLLQIGLGVVLLALLVAGLWWWRGSAADTVAVLEMVNTVTV</sequence>
<dbReference type="OrthoDB" id="9790252at2"/>
<reference evidence="2 3" key="1">
    <citation type="submission" date="2019-08" db="EMBL/GenBank/DDBJ databases">
        <title>Parahaliea maris sp. nov., isolated from the surface seawater.</title>
        <authorList>
            <person name="Liu Y."/>
        </authorList>
    </citation>
    <scope>NUCLEOTIDE SEQUENCE [LARGE SCALE GENOMIC DNA]</scope>
    <source>
        <strain evidence="2 3">S2-26</strain>
    </source>
</reference>
<dbReference type="PANTHER" id="PTHR34475:SF1">
    <property type="entry name" value="CYTOSKELETON PROTEIN RODZ"/>
    <property type="match status" value="1"/>
</dbReference>
<keyword evidence="1" id="KW-0812">Transmembrane</keyword>
<dbReference type="EMBL" id="VRYZ01000004">
    <property type="protein sequence ID" value="TXS91590.1"/>
    <property type="molecule type" value="Genomic_DNA"/>
</dbReference>
<dbReference type="Gene3D" id="1.10.260.40">
    <property type="entry name" value="lambda repressor-like DNA-binding domains"/>
    <property type="match status" value="1"/>
</dbReference>
<evidence type="ECO:0000313" key="2">
    <source>
        <dbReference type="EMBL" id="TXS91590.1"/>
    </source>
</evidence>
<organism evidence="2 3">
    <name type="scientific">Parahaliea aestuarii</name>
    <dbReference type="NCBI Taxonomy" id="1852021"/>
    <lineage>
        <taxon>Bacteria</taxon>
        <taxon>Pseudomonadati</taxon>
        <taxon>Pseudomonadota</taxon>
        <taxon>Gammaproteobacteria</taxon>
        <taxon>Cellvibrionales</taxon>
        <taxon>Halieaceae</taxon>
        <taxon>Parahaliea</taxon>
    </lineage>
</organism>
<keyword evidence="3" id="KW-1185">Reference proteome</keyword>
<accession>A0A5C8ZVJ0</accession>
<dbReference type="Proteomes" id="UP000321933">
    <property type="component" value="Unassembled WGS sequence"/>
</dbReference>
<keyword evidence="1" id="KW-1133">Transmembrane helix</keyword>
<feature type="transmembrane region" description="Helical" evidence="1">
    <location>
        <begin position="134"/>
        <end position="154"/>
    </location>
</feature>
<comment type="caution">
    <text evidence="2">The sequence shown here is derived from an EMBL/GenBank/DDBJ whole genome shotgun (WGS) entry which is preliminary data.</text>
</comment>
<evidence type="ECO:0000256" key="1">
    <source>
        <dbReference type="SAM" id="Phobius"/>
    </source>
</evidence>